<proteinExistence type="predicted"/>
<dbReference type="PANTHER" id="PTHR42877">
    <property type="entry name" value="L-ORNITHINE N(5)-MONOOXYGENASE-RELATED"/>
    <property type="match status" value="1"/>
</dbReference>
<dbReference type="PRINTS" id="PR00469">
    <property type="entry name" value="PNDRDTASEII"/>
</dbReference>
<gene>
    <name evidence="1" type="ORF">SAMN05444580_103261</name>
</gene>
<dbReference type="AlphaFoldDB" id="A0A1G6SSX4"/>
<dbReference type="Proteomes" id="UP000199417">
    <property type="component" value="Unassembled WGS sequence"/>
</dbReference>
<dbReference type="InterPro" id="IPR036188">
    <property type="entry name" value="FAD/NAD-bd_sf"/>
</dbReference>
<dbReference type="Gene3D" id="3.50.50.60">
    <property type="entry name" value="FAD/NAD(P)-binding domain"/>
    <property type="match status" value="2"/>
</dbReference>
<dbReference type="InterPro" id="IPR051209">
    <property type="entry name" value="FAD-bind_Monooxygenase_sf"/>
</dbReference>
<dbReference type="STRING" id="168276.SAMN05444580_103261"/>
<dbReference type="SUPFAM" id="SSF51905">
    <property type="entry name" value="FAD/NAD(P)-binding domain"/>
    <property type="match status" value="1"/>
</dbReference>
<organism evidence="1 2">
    <name type="scientific">Rhodococcus tukisamuensis</name>
    <dbReference type="NCBI Taxonomy" id="168276"/>
    <lineage>
        <taxon>Bacteria</taxon>
        <taxon>Bacillati</taxon>
        <taxon>Actinomycetota</taxon>
        <taxon>Actinomycetes</taxon>
        <taxon>Mycobacteriales</taxon>
        <taxon>Nocardiaceae</taxon>
        <taxon>Rhodococcus</taxon>
    </lineage>
</organism>
<dbReference type="Pfam" id="PF13738">
    <property type="entry name" value="Pyr_redox_3"/>
    <property type="match status" value="1"/>
</dbReference>
<dbReference type="PRINTS" id="PR00368">
    <property type="entry name" value="FADPNR"/>
</dbReference>
<reference evidence="1 2" key="1">
    <citation type="submission" date="2016-10" db="EMBL/GenBank/DDBJ databases">
        <authorList>
            <person name="de Groot N.N."/>
        </authorList>
    </citation>
    <scope>NUCLEOTIDE SEQUENCE [LARGE SCALE GENOMIC DNA]</scope>
    <source>
        <strain evidence="1 2">JCM 11308</strain>
    </source>
</reference>
<name>A0A1G6SSX4_9NOCA</name>
<sequence length="514" mass="57218">MTHEYVDVAVIGAGPGGITAAHHLQKAGIEDFVILERSDDFGGSWRDNVYPGLSVDVPTLFYQFPFARKPDWSRLFPTGPEIQEYNRRVAGDLNLHKYFRGNCTVRREVWDESERLWVLHIEDDAPVRARFVINAVGGYVNAKSANDIEGLGEFAGTVLRPNAWDPHYDWSGKRVAVIGTGSSSVQIVPAIYQQARSVEIYQRTPSWILPKPDVALSARAHRLLSIPGAGAVVNGSALAAMELPMQFLCNVLPLLPRKFLAAVMPQYDRIWQSIYRSLLRRNVTDDGIRDALVPDYGILAKRPVLSSSFFPALADPSVSLVVDPIERVTADGIRTSDGTERPYDLIVAATGYELFTDPETYLSGAVVGPHGFDLADDYRRNGLRSYGGSAHPGLPNRWSLVAPQGYVGIAWHTFVDLTARHAVRVITETGRRGATVAQVRTEAFARWVRKMHRHGKAISAYTVDSNPGLRTYFVNSQGEALYYRPQTISGAFWFSRFSSFDDYAFDYTLTEVQT</sequence>
<dbReference type="PANTHER" id="PTHR42877:SF4">
    <property type="entry name" value="FAD_NAD(P)-BINDING DOMAIN-CONTAINING PROTEIN-RELATED"/>
    <property type="match status" value="1"/>
</dbReference>
<dbReference type="RefSeq" id="WP_072843284.1">
    <property type="nucleotide sequence ID" value="NZ_FNAB01000003.1"/>
</dbReference>
<accession>A0A1G6SSX4</accession>
<keyword evidence="2" id="KW-1185">Reference proteome</keyword>
<evidence type="ECO:0000313" key="1">
    <source>
        <dbReference type="EMBL" id="SDD20040.1"/>
    </source>
</evidence>
<evidence type="ECO:0000313" key="2">
    <source>
        <dbReference type="Proteomes" id="UP000199417"/>
    </source>
</evidence>
<dbReference type="EMBL" id="FNAB01000003">
    <property type="protein sequence ID" value="SDD20040.1"/>
    <property type="molecule type" value="Genomic_DNA"/>
</dbReference>
<protein>
    <submittedName>
        <fullName evidence="1">Predicted flavoprotein CzcO associated with the cation diffusion facilitator CzcD</fullName>
    </submittedName>
</protein>